<accession>A0ABV5YKY8</accession>
<organism evidence="2 3">
    <name type="scientific">Actinoallomurus acaciae</name>
    <dbReference type="NCBI Taxonomy" id="502577"/>
    <lineage>
        <taxon>Bacteria</taxon>
        <taxon>Bacillati</taxon>
        <taxon>Actinomycetota</taxon>
        <taxon>Actinomycetes</taxon>
        <taxon>Streptosporangiales</taxon>
        <taxon>Thermomonosporaceae</taxon>
        <taxon>Actinoallomurus</taxon>
    </lineage>
</organism>
<dbReference type="InterPro" id="IPR002938">
    <property type="entry name" value="FAD-bd"/>
</dbReference>
<dbReference type="Gene3D" id="3.50.50.60">
    <property type="entry name" value="FAD/NAD(P)-binding domain"/>
    <property type="match status" value="1"/>
</dbReference>
<dbReference type="PANTHER" id="PTHR46865:SF2">
    <property type="entry name" value="MONOOXYGENASE"/>
    <property type="match status" value="1"/>
</dbReference>
<evidence type="ECO:0000259" key="1">
    <source>
        <dbReference type="Pfam" id="PF01494"/>
    </source>
</evidence>
<name>A0ABV5YKY8_9ACTN</name>
<dbReference type="Proteomes" id="UP001589627">
    <property type="component" value="Unassembled WGS sequence"/>
</dbReference>
<protein>
    <submittedName>
        <fullName evidence="2">FAD-dependent monooxygenase</fullName>
    </submittedName>
</protein>
<dbReference type="Pfam" id="PF01494">
    <property type="entry name" value="FAD_binding_3"/>
    <property type="match status" value="1"/>
</dbReference>
<sequence length="398" mass="42638">MSRSPRGTVLISGASIAGPALAFWLDRYGFQVTVVEKAKALRGGGYPIDIRGTALEVVRRMGLLPQLRAAHVATQKLTFLDSGGGLIASLRPEVLIGGVEGRDLEVRRGDLAEILYHAVRDDVEFLFNDSIATLDDHEGGVDVTFQGGARRTFDLVVGADGLHSNTRGLIFGPEKQFHRYLGYCFAGFTMRNDFGLSHEGLLWSVPGRGAALYAVGDGDELHGFLSFTRSEPPFDAFRDPAAQRELVASIFAGDEWEIPRMTAAMRTADDLFFDVVSQIHMPRWSAGRVALVGDAAYAPSFLTGQGSSIALVGAYVLAGQLATRPGHAAAFGAYEDGVREFVEMNQALVGEGDAALFPGTAEALARRNEALRGLTSLPAGTDRPQYSALTLPTFAAAM</sequence>
<dbReference type="RefSeq" id="WP_378206469.1">
    <property type="nucleotide sequence ID" value="NZ_JBHLZP010000190.1"/>
</dbReference>
<dbReference type="InterPro" id="IPR051704">
    <property type="entry name" value="FAD_aromatic-hydroxylase"/>
</dbReference>
<reference evidence="2 3" key="1">
    <citation type="submission" date="2024-09" db="EMBL/GenBank/DDBJ databases">
        <authorList>
            <person name="Sun Q."/>
            <person name="Mori K."/>
        </authorList>
    </citation>
    <scope>NUCLEOTIDE SEQUENCE [LARGE SCALE GENOMIC DNA]</scope>
    <source>
        <strain evidence="2 3">TBRC 0563</strain>
    </source>
</reference>
<gene>
    <name evidence="2" type="ORF">ACFFNX_24145</name>
</gene>
<dbReference type="PANTHER" id="PTHR46865">
    <property type="entry name" value="OXIDOREDUCTASE-RELATED"/>
    <property type="match status" value="1"/>
</dbReference>
<proteinExistence type="predicted"/>
<evidence type="ECO:0000313" key="2">
    <source>
        <dbReference type="EMBL" id="MFB9835278.1"/>
    </source>
</evidence>
<dbReference type="InterPro" id="IPR036188">
    <property type="entry name" value="FAD/NAD-bd_sf"/>
</dbReference>
<dbReference type="EMBL" id="JBHLZP010000190">
    <property type="protein sequence ID" value="MFB9835278.1"/>
    <property type="molecule type" value="Genomic_DNA"/>
</dbReference>
<comment type="caution">
    <text evidence="2">The sequence shown here is derived from an EMBL/GenBank/DDBJ whole genome shotgun (WGS) entry which is preliminary data.</text>
</comment>
<dbReference type="SUPFAM" id="SSF51905">
    <property type="entry name" value="FAD/NAD(P)-binding domain"/>
    <property type="match status" value="1"/>
</dbReference>
<keyword evidence="3" id="KW-1185">Reference proteome</keyword>
<dbReference type="GO" id="GO:0004497">
    <property type="term" value="F:monooxygenase activity"/>
    <property type="evidence" value="ECO:0007669"/>
    <property type="project" value="UniProtKB-KW"/>
</dbReference>
<dbReference type="PRINTS" id="PR00420">
    <property type="entry name" value="RNGMNOXGNASE"/>
</dbReference>
<evidence type="ECO:0000313" key="3">
    <source>
        <dbReference type="Proteomes" id="UP001589627"/>
    </source>
</evidence>
<dbReference type="Gene3D" id="3.30.9.10">
    <property type="entry name" value="D-Amino Acid Oxidase, subunit A, domain 2"/>
    <property type="match status" value="1"/>
</dbReference>
<keyword evidence="2" id="KW-0560">Oxidoreductase</keyword>
<keyword evidence="2" id="KW-0503">Monooxygenase</keyword>
<feature type="domain" description="FAD-binding" evidence="1">
    <location>
        <begin position="8"/>
        <end position="323"/>
    </location>
</feature>